<evidence type="ECO:0000259" key="9">
    <source>
        <dbReference type="Pfam" id="PF00899"/>
    </source>
</evidence>
<evidence type="ECO:0000256" key="1">
    <source>
        <dbReference type="ARBA" id="ARBA00004123"/>
    </source>
</evidence>
<dbReference type="GO" id="GO:0019948">
    <property type="term" value="F:SUMO activating enzyme activity"/>
    <property type="evidence" value="ECO:0007669"/>
    <property type="project" value="TreeGrafter"/>
</dbReference>
<evidence type="ECO:0000313" key="10">
    <source>
        <dbReference type="EMBL" id="CAH0390732.1"/>
    </source>
</evidence>
<dbReference type="InterPro" id="IPR045886">
    <property type="entry name" value="ThiF/MoeB/HesA"/>
</dbReference>
<comment type="subcellular location">
    <subcellularLocation>
        <location evidence="1">Nucleus</location>
    </subcellularLocation>
</comment>
<evidence type="ECO:0000256" key="6">
    <source>
        <dbReference type="ARBA" id="ARBA00026003"/>
    </source>
</evidence>
<dbReference type="PRINTS" id="PR01849">
    <property type="entry name" value="UBIQUITINACT"/>
</dbReference>
<gene>
    <name evidence="10" type="ORF">BEMITA_LOCUS9431</name>
</gene>
<sequence>MVEGNRIELTEDEAELYDRQIRLWGLESQKRLRAAKVLVIGMSGLGAEVTKNIVLAGVKSLTMMDGSVATKEDLCSQFFIPHSELGKNRAEASVERAQQLNPMVEVKAVPHYPEKFADEPDFYTKFDIVCATRLDLPTYLKINTICRNANVKFFCADVFGTFGYHFSDLQNHEYAEEETKQIAKPVLSSHTPNKRAKMEKEAVKVTVKKTDKFVPLQAVVDMDWKNEENKKKLNEMDSSFILSMILLSFRSKQKRDPSPATREEDIKLLQSIRDEFLTDKSVPLEKVPDECFRTVFAEVSPSCAVVGGVLAQEIIKVVSQKGAPHNNLFLFNPLSSCGTVVSLGNIPSQNSKQEPVDLIDLDDD</sequence>
<dbReference type="CDD" id="cd01492">
    <property type="entry name" value="Aos1_SUMO"/>
    <property type="match status" value="1"/>
</dbReference>
<evidence type="ECO:0000256" key="3">
    <source>
        <dbReference type="ARBA" id="ARBA00005673"/>
    </source>
</evidence>
<reference evidence="10" key="1">
    <citation type="submission" date="2021-12" db="EMBL/GenBank/DDBJ databases">
        <authorList>
            <person name="King R."/>
        </authorList>
    </citation>
    <scope>NUCLEOTIDE SEQUENCE</scope>
</reference>
<dbReference type="KEGG" id="btab:109039152"/>
<evidence type="ECO:0000256" key="8">
    <source>
        <dbReference type="ARBA" id="ARBA00044354"/>
    </source>
</evidence>
<proteinExistence type="inferred from homology"/>
<dbReference type="GO" id="GO:0031510">
    <property type="term" value="C:SUMO activating enzyme complex"/>
    <property type="evidence" value="ECO:0007669"/>
    <property type="project" value="TreeGrafter"/>
</dbReference>
<dbReference type="InterPro" id="IPR000594">
    <property type="entry name" value="ThiF_NAD_FAD-bd"/>
</dbReference>
<comment type="subunit">
    <text evidence="6">Heterodimer of SAE1 and UBA2/SAE2. The heterodimer corresponds to the two domains that are encoded on a single polypeptide chain in ubiquitin-activating enzyme E1. Interacts with UBE2I.</text>
</comment>
<comment type="similarity">
    <text evidence="3">Belongs to the ubiquitin-activating E1 family.</text>
</comment>
<evidence type="ECO:0000256" key="5">
    <source>
        <dbReference type="ARBA" id="ARBA00023242"/>
    </source>
</evidence>
<dbReference type="InterPro" id="IPR035985">
    <property type="entry name" value="Ubiquitin-activating_enz"/>
</dbReference>
<evidence type="ECO:0000256" key="4">
    <source>
        <dbReference type="ARBA" id="ARBA00022786"/>
    </source>
</evidence>
<feature type="domain" description="THIF-type NAD/FAD binding fold" evidence="9">
    <location>
        <begin position="17"/>
        <end position="335"/>
    </location>
</feature>
<name>A0A9P0AHN7_BEMTA</name>
<dbReference type="FunFam" id="3.40.50.720:FF:000744">
    <property type="entry name" value="Smt3 activating enzyme 1"/>
    <property type="match status" value="1"/>
</dbReference>
<dbReference type="Pfam" id="PF00899">
    <property type="entry name" value="ThiF"/>
    <property type="match status" value="1"/>
</dbReference>
<dbReference type="PANTHER" id="PTHR10953">
    <property type="entry name" value="UBIQUITIN-ACTIVATING ENZYME E1"/>
    <property type="match status" value="1"/>
</dbReference>
<protein>
    <recommendedName>
        <fullName evidence="7">SUMO-activating enzyme subunit 1</fullName>
    </recommendedName>
    <alternativeName>
        <fullName evidence="8">Ubiquitin-like 1-activating enzyme E1A</fullName>
    </alternativeName>
</protein>
<dbReference type="InterPro" id="IPR000011">
    <property type="entry name" value="UBQ/SUMO-activ_enz_E1-like"/>
</dbReference>
<dbReference type="Gene3D" id="3.40.50.720">
    <property type="entry name" value="NAD(P)-binding Rossmann-like Domain"/>
    <property type="match status" value="1"/>
</dbReference>
<dbReference type="GO" id="GO:0016925">
    <property type="term" value="P:protein sumoylation"/>
    <property type="evidence" value="ECO:0007669"/>
    <property type="project" value="TreeGrafter"/>
</dbReference>
<dbReference type="EMBL" id="OU963866">
    <property type="protein sequence ID" value="CAH0390732.1"/>
    <property type="molecule type" value="Genomic_DNA"/>
</dbReference>
<evidence type="ECO:0000313" key="11">
    <source>
        <dbReference type="Proteomes" id="UP001152759"/>
    </source>
</evidence>
<dbReference type="Proteomes" id="UP001152759">
    <property type="component" value="Chromosome 5"/>
</dbReference>
<dbReference type="SUPFAM" id="SSF69572">
    <property type="entry name" value="Activating enzymes of the ubiquitin-like proteins"/>
    <property type="match status" value="1"/>
</dbReference>
<accession>A0A9P0AHN7</accession>
<dbReference type="GO" id="GO:0005737">
    <property type="term" value="C:cytoplasm"/>
    <property type="evidence" value="ECO:0007669"/>
    <property type="project" value="TreeGrafter"/>
</dbReference>
<evidence type="ECO:0000256" key="2">
    <source>
        <dbReference type="ARBA" id="ARBA00004718"/>
    </source>
</evidence>
<organism evidence="10 11">
    <name type="scientific">Bemisia tabaci</name>
    <name type="common">Sweetpotato whitefly</name>
    <name type="synonym">Aleurodes tabaci</name>
    <dbReference type="NCBI Taxonomy" id="7038"/>
    <lineage>
        <taxon>Eukaryota</taxon>
        <taxon>Metazoa</taxon>
        <taxon>Ecdysozoa</taxon>
        <taxon>Arthropoda</taxon>
        <taxon>Hexapoda</taxon>
        <taxon>Insecta</taxon>
        <taxon>Pterygota</taxon>
        <taxon>Neoptera</taxon>
        <taxon>Paraneoptera</taxon>
        <taxon>Hemiptera</taxon>
        <taxon>Sternorrhyncha</taxon>
        <taxon>Aleyrodoidea</taxon>
        <taxon>Aleyrodidae</taxon>
        <taxon>Aleyrodinae</taxon>
        <taxon>Bemisia</taxon>
    </lineage>
</organism>
<keyword evidence="4" id="KW-0833">Ubl conjugation pathway</keyword>
<keyword evidence="11" id="KW-1185">Reference proteome</keyword>
<dbReference type="AlphaFoldDB" id="A0A9P0AHN7"/>
<comment type="pathway">
    <text evidence="2">Protein modification; protein sumoylation.</text>
</comment>
<evidence type="ECO:0000256" key="7">
    <source>
        <dbReference type="ARBA" id="ARBA00044187"/>
    </source>
</evidence>
<keyword evidence="5" id="KW-0539">Nucleus</keyword>
<dbReference type="PANTHER" id="PTHR10953:SF162">
    <property type="entry name" value="SUMO-ACTIVATING ENZYME SUBUNIT 1"/>
    <property type="match status" value="1"/>
</dbReference>